<gene>
    <name evidence="1" type="ORF">ETE62_19530</name>
</gene>
<accession>A0A483FAY0</accession>
<evidence type="ECO:0000313" key="1">
    <source>
        <dbReference type="EMBL" id="TCW93363.1"/>
    </source>
</evidence>
<dbReference type="EMBL" id="SDCA01000025">
    <property type="protein sequence ID" value="TCW93363.1"/>
    <property type="molecule type" value="Genomic_DNA"/>
</dbReference>
<organism evidence="1">
    <name type="scientific">Klebsiella pneumoniae</name>
    <dbReference type="NCBI Taxonomy" id="573"/>
    <lineage>
        <taxon>Bacteria</taxon>
        <taxon>Pseudomonadati</taxon>
        <taxon>Pseudomonadota</taxon>
        <taxon>Gammaproteobacteria</taxon>
        <taxon>Enterobacterales</taxon>
        <taxon>Enterobacteriaceae</taxon>
        <taxon>Klebsiella/Raoultella group</taxon>
        <taxon>Klebsiella</taxon>
        <taxon>Klebsiella pneumoniae complex</taxon>
    </lineage>
</organism>
<protein>
    <submittedName>
        <fullName evidence="1">Uncharacterized protein</fullName>
    </submittedName>
</protein>
<sequence>MQDPPLWLRSSTPDKLATLRRVYRATAGILIPISNVHAEFTMIQAFLAQFATAETNFIYSSHPPSLRQQAQTDLAAGLHITFIFTDRHQNNKYDIY</sequence>
<name>A0A483FAY0_KLEPN</name>
<dbReference type="AlphaFoldDB" id="A0A483FAY0"/>
<comment type="caution">
    <text evidence="1">The sequence shown here is derived from an EMBL/GenBank/DDBJ whole genome shotgun (WGS) entry which is preliminary data.</text>
</comment>
<proteinExistence type="predicted"/>
<reference evidence="1" key="1">
    <citation type="submission" date="2019-01" db="EMBL/GenBank/DDBJ databases">
        <authorList>
            <person name="Lista F."/>
            <person name="Anselmo A."/>
        </authorList>
    </citation>
    <scope>NUCLEOTIDE SEQUENCE</scope>
    <source>
        <strain evidence="1">22S</strain>
    </source>
</reference>